<keyword evidence="2" id="KW-0678">Repressor</keyword>
<dbReference type="KEGG" id="crb:17882359"/>
<dbReference type="GO" id="GO:0000118">
    <property type="term" value="C:histone deacetylase complex"/>
    <property type="evidence" value="ECO:0007669"/>
    <property type="project" value="TreeGrafter"/>
</dbReference>
<evidence type="ECO:0000256" key="3">
    <source>
        <dbReference type="ARBA" id="ARBA00023242"/>
    </source>
</evidence>
<protein>
    <submittedName>
        <fullName evidence="5">Uncharacterized protein</fullName>
    </submittedName>
</protein>
<dbReference type="InterPro" id="IPR039774">
    <property type="entry name" value="Sin3-like"/>
</dbReference>
<dbReference type="PROSITE" id="PS51477">
    <property type="entry name" value="PAH"/>
    <property type="match status" value="1"/>
</dbReference>
<dbReference type="Pfam" id="PF02671">
    <property type="entry name" value="PAH"/>
    <property type="match status" value="1"/>
</dbReference>
<evidence type="ECO:0000256" key="1">
    <source>
        <dbReference type="ARBA" id="ARBA00004123"/>
    </source>
</evidence>
<evidence type="ECO:0000256" key="4">
    <source>
        <dbReference type="PROSITE-ProRule" id="PRU00810"/>
    </source>
</evidence>
<dbReference type="GO" id="GO:0000785">
    <property type="term" value="C:chromatin"/>
    <property type="evidence" value="ECO:0007669"/>
    <property type="project" value="TreeGrafter"/>
</dbReference>
<dbReference type="OrthoDB" id="4728498at2759"/>
<comment type="subcellular location">
    <subcellularLocation>
        <location evidence="1 4">Nucleus</location>
    </subcellularLocation>
</comment>
<proteinExistence type="predicted"/>
<gene>
    <name evidence="5" type="ORF">CARUB_v10003722mg</name>
</gene>
<keyword evidence="6" id="KW-1185">Reference proteome</keyword>
<reference evidence="6" key="1">
    <citation type="journal article" date="2013" name="Nat. Genet.">
        <title>The Capsella rubella genome and the genomic consequences of rapid mating system evolution.</title>
        <authorList>
            <person name="Slotte T."/>
            <person name="Hazzouri K.M."/>
            <person name="Agren J.A."/>
            <person name="Koenig D."/>
            <person name="Maumus F."/>
            <person name="Guo Y.L."/>
            <person name="Steige K."/>
            <person name="Platts A.E."/>
            <person name="Escobar J.S."/>
            <person name="Newman L.K."/>
            <person name="Wang W."/>
            <person name="Mandakova T."/>
            <person name="Vello E."/>
            <person name="Smith L.M."/>
            <person name="Henz S.R."/>
            <person name="Steffen J."/>
            <person name="Takuno S."/>
            <person name="Brandvain Y."/>
            <person name="Coop G."/>
            <person name="Andolfatto P."/>
            <person name="Hu T.T."/>
            <person name="Blanchette M."/>
            <person name="Clark R.M."/>
            <person name="Quesneville H."/>
            <person name="Nordborg M."/>
            <person name="Gaut B.S."/>
            <person name="Lysak M.A."/>
            <person name="Jenkins J."/>
            <person name="Grimwood J."/>
            <person name="Chapman J."/>
            <person name="Prochnik S."/>
            <person name="Shu S."/>
            <person name="Rokhsar D."/>
            <person name="Schmutz J."/>
            <person name="Weigel D."/>
            <person name="Wright S.I."/>
        </authorList>
    </citation>
    <scope>NUCLEOTIDE SEQUENCE [LARGE SCALE GENOMIC DNA]</scope>
    <source>
        <strain evidence="6">cv. Monte Gargano</strain>
    </source>
</reference>
<dbReference type="eggNOG" id="KOG4204">
    <property type="taxonomic scope" value="Eukaryota"/>
</dbReference>
<dbReference type="InterPro" id="IPR036600">
    <property type="entry name" value="PAH_sf"/>
</dbReference>
<accession>R0FLY5</accession>
<dbReference type="InterPro" id="IPR003822">
    <property type="entry name" value="PAH"/>
</dbReference>
<dbReference type="PANTHER" id="PTHR12346:SF0">
    <property type="entry name" value="SIN3A, ISOFORM G"/>
    <property type="match status" value="1"/>
</dbReference>
<dbReference type="GO" id="GO:0000122">
    <property type="term" value="P:negative regulation of transcription by RNA polymerase II"/>
    <property type="evidence" value="ECO:0007669"/>
    <property type="project" value="TreeGrafter"/>
</dbReference>
<dbReference type="FunFam" id="1.20.1160.11:FF:000001">
    <property type="entry name" value="Paired amphipathic helix protein Sin3"/>
    <property type="match status" value="1"/>
</dbReference>
<dbReference type="SUPFAM" id="SSF47762">
    <property type="entry name" value="PAH2 domain"/>
    <property type="match status" value="1"/>
</dbReference>
<sequence length="98" mass="11369">HEIITIVHARAYVREVKETFHDDKSRYAMFLTIMKEGKARRDIATAVARLKELFHGYHNLIVGINKFLPPHHYIRLQGDDNEGEESFVSTAAFIEDTK</sequence>
<dbReference type="STRING" id="81985.R0FLY5"/>
<dbReference type="Gene3D" id="1.20.1160.11">
    <property type="entry name" value="Paired amphipathic helix"/>
    <property type="match status" value="1"/>
</dbReference>
<evidence type="ECO:0000313" key="6">
    <source>
        <dbReference type="Proteomes" id="UP000029121"/>
    </source>
</evidence>
<evidence type="ECO:0000256" key="2">
    <source>
        <dbReference type="ARBA" id="ARBA00022491"/>
    </source>
</evidence>
<feature type="non-terminal residue" evidence="5">
    <location>
        <position position="1"/>
    </location>
</feature>
<dbReference type="EMBL" id="KB870810">
    <property type="protein sequence ID" value="EOA22981.1"/>
    <property type="molecule type" value="Genomic_DNA"/>
</dbReference>
<dbReference type="PANTHER" id="PTHR12346">
    <property type="entry name" value="SIN3B-RELATED"/>
    <property type="match status" value="1"/>
</dbReference>
<evidence type="ECO:0000313" key="5">
    <source>
        <dbReference type="EMBL" id="EOA22981.1"/>
    </source>
</evidence>
<name>R0FLY5_9BRAS</name>
<dbReference type="AlphaFoldDB" id="R0FLY5"/>
<dbReference type="GO" id="GO:0003714">
    <property type="term" value="F:transcription corepressor activity"/>
    <property type="evidence" value="ECO:0007669"/>
    <property type="project" value="InterPro"/>
</dbReference>
<keyword evidence="3 4" id="KW-0539">Nucleus</keyword>
<organism evidence="5 6">
    <name type="scientific">Capsella rubella</name>
    <dbReference type="NCBI Taxonomy" id="81985"/>
    <lineage>
        <taxon>Eukaryota</taxon>
        <taxon>Viridiplantae</taxon>
        <taxon>Streptophyta</taxon>
        <taxon>Embryophyta</taxon>
        <taxon>Tracheophyta</taxon>
        <taxon>Spermatophyta</taxon>
        <taxon>Magnoliopsida</taxon>
        <taxon>eudicotyledons</taxon>
        <taxon>Gunneridae</taxon>
        <taxon>Pentapetalae</taxon>
        <taxon>rosids</taxon>
        <taxon>malvids</taxon>
        <taxon>Brassicales</taxon>
        <taxon>Brassicaceae</taxon>
        <taxon>Camelineae</taxon>
        <taxon>Capsella</taxon>
    </lineage>
</organism>
<dbReference type="Proteomes" id="UP000029121">
    <property type="component" value="Unassembled WGS sequence"/>
</dbReference>